<feature type="transmembrane region" description="Helical" evidence="2">
    <location>
        <begin position="37"/>
        <end position="61"/>
    </location>
</feature>
<dbReference type="EMBL" id="KN566046">
    <property type="protein sequence ID" value="KHJ84940.1"/>
    <property type="molecule type" value="Genomic_DNA"/>
</dbReference>
<keyword evidence="2" id="KW-0812">Transmembrane</keyword>
<evidence type="ECO:0000313" key="4">
    <source>
        <dbReference type="Proteomes" id="UP000053660"/>
    </source>
</evidence>
<keyword evidence="2" id="KW-1133">Transmembrane helix</keyword>
<dbReference type="OrthoDB" id="5842058at2759"/>
<keyword evidence="2" id="KW-0472">Membrane</keyword>
<gene>
    <name evidence="3" type="ORF">OESDEN_15340</name>
</gene>
<evidence type="ECO:0000256" key="1">
    <source>
        <dbReference type="ARBA" id="ARBA00006803"/>
    </source>
</evidence>
<name>A0A0B1SNZ6_OESDE</name>
<feature type="transmembrane region" description="Helical" evidence="2">
    <location>
        <begin position="73"/>
        <end position="96"/>
    </location>
</feature>
<dbReference type="InterPro" id="IPR004151">
    <property type="entry name" value="7TM_GPCR_serpentine_rcpt_Sre"/>
</dbReference>
<dbReference type="Proteomes" id="UP000053660">
    <property type="component" value="Unassembled WGS sequence"/>
</dbReference>
<keyword evidence="4" id="KW-1185">Reference proteome</keyword>
<proteinExistence type="inferred from homology"/>
<dbReference type="Pfam" id="PF03125">
    <property type="entry name" value="Sre"/>
    <property type="match status" value="1"/>
</dbReference>
<accession>A0A0B1SNZ6</accession>
<dbReference type="GO" id="GO:0007606">
    <property type="term" value="P:sensory perception of chemical stimulus"/>
    <property type="evidence" value="ECO:0007669"/>
    <property type="project" value="InterPro"/>
</dbReference>
<evidence type="ECO:0000256" key="2">
    <source>
        <dbReference type="SAM" id="Phobius"/>
    </source>
</evidence>
<protein>
    <recommendedName>
        <fullName evidence="5">7TM GPCR serpentine receptor class x (Srx) domain-containing protein</fullName>
    </recommendedName>
</protein>
<evidence type="ECO:0000313" key="3">
    <source>
        <dbReference type="EMBL" id="KHJ84940.1"/>
    </source>
</evidence>
<sequence>MAYVRQTNLELWRLNRCALKFSHAYQVRENVVTSTSLFRCFIGLFAQTLLGWTGFVVAFIFRFPCPNQLLYRISIFLYDISTALAPTTIPLFLVLYERKINVAFKKKLNKLLHRKEGNCDLVGLEGNQLQLDAKQETETYFQQLKKAWA</sequence>
<evidence type="ECO:0008006" key="5">
    <source>
        <dbReference type="Google" id="ProtNLM"/>
    </source>
</evidence>
<reference evidence="3 4" key="1">
    <citation type="submission" date="2014-03" db="EMBL/GenBank/DDBJ databases">
        <title>Draft genome of the hookworm Oesophagostomum dentatum.</title>
        <authorList>
            <person name="Mitreva M."/>
        </authorList>
    </citation>
    <scope>NUCLEOTIDE SEQUENCE [LARGE SCALE GENOMIC DNA]</scope>
    <source>
        <strain evidence="3 4">OD-Hann</strain>
    </source>
</reference>
<organism evidence="3 4">
    <name type="scientific">Oesophagostomum dentatum</name>
    <name type="common">Nodular worm</name>
    <dbReference type="NCBI Taxonomy" id="61180"/>
    <lineage>
        <taxon>Eukaryota</taxon>
        <taxon>Metazoa</taxon>
        <taxon>Ecdysozoa</taxon>
        <taxon>Nematoda</taxon>
        <taxon>Chromadorea</taxon>
        <taxon>Rhabditida</taxon>
        <taxon>Rhabditina</taxon>
        <taxon>Rhabditomorpha</taxon>
        <taxon>Strongyloidea</taxon>
        <taxon>Strongylidae</taxon>
        <taxon>Oesophagostomum</taxon>
    </lineage>
</organism>
<dbReference type="AlphaFoldDB" id="A0A0B1SNZ6"/>
<dbReference type="GO" id="GO:0016020">
    <property type="term" value="C:membrane"/>
    <property type="evidence" value="ECO:0007669"/>
    <property type="project" value="InterPro"/>
</dbReference>
<comment type="similarity">
    <text evidence="1">Belongs to the nematode receptor-like protein sre family.</text>
</comment>